<accession>A0A1J7GHV9</accession>
<dbReference type="AlphaFoldDB" id="A0A1J7GHV9"/>
<evidence type="ECO:0000313" key="2">
    <source>
        <dbReference type="Proteomes" id="UP000188354"/>
    </source>
</evidence>
<evidence type="ECO:0000313" key="1">
    <source>
        <dbReference type="EMBL" id="OIV89640.1"/>
    </source>
</evidence>
<gene>
    <name evidence="1" type="ORF">TanjilG_12726</name>
</gene>
<sequence>MIEDFSDSEDEDKEMVIRNAVWYSADDVVLVLEHVVMPLVEEHRAREESVSYPPVIIIDSNTEIEEDPDEHKSSDS</sequence>
<organism evidence="1 2">
    <name type="scientific">Lupinus angustifolius</name>
    <name type="common">Narrow-leaved blue lupine</name>
    <dbReference type="NCBI Taxonomy" id="3871"/>
    <lineage>
        <taxon>Eukaryota</taxon>
        <taxon>Viridiplantae</taxon>
        <taxon>Streptophyta</taxon>
        <taxon>Embryophyta</taxon>
        <taxon>Tracheophyta</taxon>
        <taxon>Spermatophyta</taxon>
        <taxon>Magnoliopsida</taxon>
        <taxon>eudicotyledons</taxon>
        <taxon>Gunneridae</taxon>
        <taxon>Pentapetalae</taxon>
        <taxon>rosids</taxon>
        <taxon>fabids</taxon>
        <taxon>Fabales</taxon>
        <taxon>Fabaceae</taxon>
        <taxon>Papilionoideae</taxon>
        <taxon>50 kb inversion clade</taxon>
        <taxon>genistoids sensu lato</taxon>
        <taxon>core genistoids</taxon>
        <taxon>Genisteae</taxon>
        <taxon>Lupinus</taxon>
    </lineage>
</organism>
<dbReference type="EMBL" id="KV862266">
    <property type="protein sequence ID" value="OIV89640.1"/>
    <property type="molecule type" value="Genomic_DNA"/>
</dbReference>
<reference evidence="1 2" key="1">
    <citation type="journal article" date="2017" name="Plant Biotechnol. J.">
        <title>A comprehensive draft genome sequence for lupin (Lupinus angustifolius), an emerging health food: insights into plant-microbe interactions and legume evolution.</title>
        <authorList>
            <person name="Hane J.K."/>
            <person name="Ming Y."/>
            <person name="Kamphuis L.G."/>
            <person name="Nelson M.N."/>
            <person name="Garg G."/>
            <person name="Atkins C.A."/>
            <person name="Bayer P.E."/>
            <person name="Bravo A."/>
            <person name="Bringans S."/>
            <person name="Cannon S."/>
            <person name="Edwards D."/>
            <person name="Foley R."/>
            <person name="Gao L.L."/>
            <person name="Harrison M.J."/>
            <person name="Huang W."/>
            <person name="Hurgobin B."/>
            <person name="Li S."/>
            <person name="Liu C.W."/>
            <person name="McGrath A."/>
            <person name="Morahan G."/>
            <person name="Murray J."/>
            <person name="Weller J."/>
            <person name="Jian J."/>
            <person name="Singh K.B."/>
        </authorList>
    </citation>
    <scope>NUCLEOTIDE SEQUENCE [LARGE SCALE GENOMIC DNA]</scope>
    <source>
        <strain evidence="2">cv. Tanjil</strain>
        <tissue evidence="1">Whole plant</tissue>
    </source>
</reference>
<keyword evidence="2" id="KW-1185">Reference proteome</keyword>
<proteinExistence type="predicted"/>
<protein>
    <submittedName>
        <fullName evidence="1">Uncharacterized protein</fullName>
    </submittedName>
</protein>
<dbReference type="Proteomes" id="UP000188354">
    <property type="component" value="Unassembled WGS sequence"/>
</dbReference>
<dbReference type="Gramene" id="OIV89640">
    <property type="protein sequence ID" value="OIV89640"/>
    <property type="gene ID" value="TanjilG_12726"/>
</dbReference>
<name>A0A1J7GHV9_LUPAN</name>